<evidence type="ECO:0000313" key="1">
    <source>
        <dbReference type="EMBL" id="KAI7983975.1"/>
    </source>
</evidence>
<comment type="caution">
    <text evidence="1">The sequence shown here is derived from an EMBL/GenBank/DDBJ whole genome shotgun (WGS) entry which is preliminary data.</text>
</comment>
<dbReference type="EMBL" id="CM045768">
    <property type="protein sequence ID" value="KAI7983975.1"/>
    <property type="molecule type" value="Genomic_DNA"/>
</dbReference>
<evidence type="ECO:0000313" key="2">
    <source>
        <dbReference type="Proteomes" id="UP001060215"/>
    </source>
</evidence>
<name>A0ACC0F5R4_9ERIC</name>
<proteinExistence type="predicted"/>
<gene>
    <name evidence="1" type="ORF">LOK49_LG15G01610</name>
</gene>
<reference evidence="1 2" key="1">
    <citation type="journal article" date="2022" name="Plant J.">
        <title>Chromosome-level genome of Camellia lanceoleosa provides a valuable resource for understanding genome evolution and self-incompatibility.</title>
        <authorList>
            <person name="Gong W."/>
            <person name="Xiao S."/>
            <person name="Wang L."/>
            <person name="Liao Z."/>
            <person name="Chang Y."/>
            <person name="Mo W."/>
            <person name="Hu G."/>
            <person name="Li W."/>
            <person name="Zhao G."/>
            <person name="Zhu H."/>
            <person name="Hu X."/>
            <person name="Ji K."/>
            <person name="Xiang X."/>
            <person name="Song Q."/>
            <person name="Yuan D."/>
            <person name="Jin S."/>
            <person name="Zhang L."/>
        </authorList>
    </citation>
    <scope>NUCLEOTIDE SEQUENCE [LARGE SCALE GENOMIC DNA]</scope>
    <source>
        <strain evidence="1">SQ_2022a</strain>
    </source>
</reference>
<keyword evidence="2" id="KW-1185">Reference proteome</keyword>
<accession>A0ACC0F5R4</accession>
<organism evidence="1 2">
    <name type="scientific">Camellia lanceoleosa</name>
    <dbReference type="NCBI Taxonomy" id="1840588"/>
    <lineage>
        <taxon>Eukaryota</taxon>
        <taxon>Viridiplantae</taxon>
        <taxon>Streptophyta</taxon>
        <taxon>Embryophyta</taxon>
        <taxon>Tracheophyta</taxon>
        <taxon>Spermatophyta</taxon>
        <taxon>Magnoliopsida</taxon>
        <taxon>eudicotyledons</taxon>
        <taxon>Gunneridae</taxon>
        <taxon>Pentapetalae</taxon>
        <taxon>asterids</taxon>
        <taxon>Ericales</taxon>
        <taxon>Theaceae</taxon>
        <taxon>Camellia</taxon>
    </lineage>
</organism>
<dbReference type="Proteomes" id="UP001060215">
    <property type="component" value="Chromosome 11"/>
</dbReference>
<sequence length="129" mass="14361">MYETRVWKMTLVSVLSDLTKMTEKYAIAKDVTELIGKTPLVYLNNIADGCIARIAAKLETKEPCSSIKDRIGYSMIQDTEEKGVIRSVRIILPLLRMFASSNAGHAFGMMAAVLVSMIEIVDTIALVYR</sequence>
<protein>
    <submittedName>
        <fullName evidence="1">Uncharacterized protein</fullName>
    </submittedName>
</protein>